<feature type="compositionally biased region" description="Basic residues" evidence="1">
    <location>
        <begin position="125"/>
        <end position="136"/>
    </location>
</feature>
<sequence>MDIIKDDELIYVNDNKTGINSCGYNVNSLLFNSGISPIMTLNEKGNKKGIGSTISSLFNNLVVPNWALHYKPNNSKIDTKLDDNSSFEIVDDNLFDKLMDLAIYKDQFFNTNKDINNMTAGNEIKRKKHKKTKNKFQKNIDVKNQKKKHKKTRKK</sequence>
<feature type="compositionally biased region" description="Basic residues" evidence="1">
    <location>
        <begin position="145"/>
        <end position="155"/>
    </location>
</feature>
<accession>A0A6C0INC5</accession>
<reference evidence="2" key="1">
    <citation type="journal article" date="2020" name="Nature">
        <title>Giant virus diversity and host interactions through global metagenomics.</title>
        <authorList>
            <person name="Schulz F."/>
            <person name="Roux S."/>
            <person name="Paez-Espino D."/>
            <person name="Jungbluth S."/>
            <person name="Walsh D.A."/>
            <person name="Denef V.J."/>
            <person name="McMahon K.D."/>
            <person name="Konstantinidis K.T."/>
            <person name="Eloe-Fadrosh E.A."/>
            <person name="Kyrpides N.C."/>
            <person name="Woyke T."/>
        </authorList>
    </citation>
    <scope>NUCLEOTIDE SEQUENCE</scope>
    <source>
        <strain evidence="2">GVMAG-M-3300024258-14</strain>
    </source>
</reference>
<proteinExistence type="predicted"/>
<feature type="region of interest" description="Disordered" evidence="1">
    <location>
        <begin position="125"/>
        <end position="155"/>
    </location>
</feature>
<protein>
    <submittedName>
        <fullName evidence="2">Uncharacterized protein</fullName>
    </submittedName>
</protein>
<evidence type="ECO:0000256" key="1">
    <source>
        <dbReference type="SAM" id="MobiDB-lite"/>
    </source>
</evidence>
<organism evidence="2">
    <name type="scientific">viral metagenome</name>
    <dbReference type="NCBI Taxonomy" id="1070528"/>
    <lineage>
        <taxon>unclassified sequences</taxon>
        <taxon>metagenomes</taxon>
        <taxon>organismal metagenomes</taxon>
    </lineage>
</organism>
<name>A0A6C0INC5_9ZZZZ</name>
<evidence type="ECO:0000313" key="2">
    <source>
        <dbReference type="EMBL" id="QHT94080.1"/>
    </source>
</evidence>
<dbReference type="EMBL" id="MN740214">
    <property type="protein sequence ID" value="QHT94080.1"/>
    <property type="molecule type" value="Genomic_DNA"/>
</dbReference>
<dbReference type="AlphaFoldDB" id="A0A6C0INC5"/>